<feature type="transmembrane region" description="Helical" evidence="11">
    <location>
        <begin position="53"/>
        <end position="71"/>
    </location>
</feature>
<feature type="transmembrane region" description="Helical" evidence="11">
    <location>
        <begin position="138"/>
        <end position="158"/>
    </location>
</feature>
<feature type="transmembrane region" description="Helical" evidence="11">
    <location>
        <begin position="22"/>
        <end position="41"/>
    </location>
</feature>
<evidence type="ECO:0000256" key="8">
    <source>
        <dbReference type="ARBA" id="ARBA00022989"/>
    </source>
</evidence>
<evidence type="ECO:0000256" key="7">
    <source>
        <dbReference type="ARBA" id="ARBA00022984"/>
    </source>
</evidence>
<dbReference type="PROSITE" id="PS00428">
    <property type="entry name" value="FTSW_RODA_SPOVE"/>
    <property type="match status" value="1"/>
</dbReference>
<keyword evidence="8 11" id="KW-1133">Transmembrane helix</keyword>
<dbReference type="GO" id="GO:0008955">
    <property type="term" value="F:peptidoglycan glycosyltransferase activity"/>
    <property type="evidence" value="ECO:0007669"/>
    <property type="project" value="UniProtKB-UniRule"/>
</dbReference>
<dbReference type="InterPro" id="IPR011923">
    <property type="entry name" value="RodA/MrdB"/>
</dbReference>
<dbReference type="GO" id="GO:0005886">
    <property type="term" value="C:plasma membrane"/>
    <property type="evidence" value="ECO:0007669"/>
    <property type="project" value="UniProtKB-SubCell"/>
</dbReference>
<dbReference type="GO" id="GO:0008360">
    <property type="term" value="P:regulation of cell shape"/>
    <property type="evidence" value="ECO:0007669"/>
    <property type="project" value="UniProtKB-KW"/>
</dbReference>
<feature type="transmembrane region" description="Helical" evidence="11">
    <location>
        <begin position="188"/>
        <end position="205"/>
    </location>
</feature>
<keyword evidence="7 11" id="KW-0573">Peptidoglycan synthesis</keyword>
<sequence length="370" mass="40481">MRQDTMDSGIAYWLRRLHVDSMLLLALLALIATGLFILYSASGQNADMVARQSTRLLLALGVMALVAQVPVARLRQWAPWLYFAGLLLLLGVLLFGQVGMGARRWLDLGFMRFQPSEIMKLAVPMMLAWYFAERPLPPTGKQLVIAGAIVLLPVLLIAKEPDLGTALLVGMVGLFVIFFAGLSYRTMAVFAVLGLGSLPVLWHFMHGYQRERVLTFLDPERDPLGAGYHIIQSMIAVGSGGVYGTGWLNGTQAQLDFLPERSTDFIFSVFGEEFGLIGALILLALYVFIVLRGLDIALRAQDTYSRLVAGSLSMMFSVYVFVNVGMVIGLLPVVGVPLPLVSYGGTSMVTIMAAFGMLMGIHSHRRLVAH</sequence>
<evidence type="ECO:0000256" key="6">
    <source>
        <dbReference type="ARBA" id="ARBA00022960"/>
    </source>
</evidence>
<feature type="transmembrane region" description="Helical" evidence="11">
    <location>
        <begin position="312"/>
        <end position="334"/>
    </location>
</feature>
<comment type="similarity">
    <text evidence="11">Belongs to the SEDS family. MrdB/RodA subfamily.</text>
</comment>
<keyword evidence="11" id="KW-0997">Cell inner membrane</keyword>
<proteinExistence type="inferred from homology"/>
<evidence type="ECO:0000256" key="11">
    <source>
        <dbReference type="HAMAP-Rule" id="MF_02079"/>
    </source>
</evidence>
<feature type="transmembrane region" description="Helical" evidence="11">
    <location>
        <begin position="265"/>
        <end position="291"/>
    </location>
</feature>
<dbReference type="RefSeq" id="WP_070071998.1">
    <property type="nucleotide sequence ID" value="NZ_CP017448.1"/>
</dbReference>
<dbReference type="GO" id="GO:0032153">
    <property type="term" value="C:cell division site"/>
    <property type="evidence" value="ECO:0007669"/>
    <property type="project" value="TreeGrafter"/>
</dbReference>
<keyword evidence="6 11" id="KW-0133">Cell shape</keyword>
<keyword evidence="5 11" id="KW-0812">Transmembrane</keyword>
<name>A0A1D8K617_9GAMM</name>
<dbReference type="GO" id="GO:0051301">
    <property type="term" value="P:cell division"/>
    <property type="evidence" value="ECO:0007669"/>
    <property type="project" value="InterPro"/>
</dbReference>
<dbReference type="GO" id="GO:0015648">
    <property type="term" value="F:lipid-linked peptidoglycan transporter activity"/>
    <property type="evidence" value="ECO:0007669"/>
    <property type="project" value="TreeGrafter"/>
</dbReference>
<comment type="catalytic activity">
    <reaction evidence="11">
        <text>[GlcNAc-(1-&gt;4)-Mur2Ac(oyl-L-Ala-gamma-D-Glu-L-Lys-D-Ala-D-Ala)](n)-di-trans,octa-cis-undecaprenyl diphosphate + beta-D-GlcNAc-(1-&gt;4)-Mur2Ac(oyl-L-Ala-gamma-D-Glu-L-Lys-D-Ala-D-Ala)-di-trans,octa-cis-undecaprenyl diphosphate = [GlcNAc-(1-&gt;4)-Mur2Ac(oyl-L-Ala-gamma-D-Glu-L-Lys-D-Ala-D-Ala)](n+1)-di-trans,octa-cis-undecaprenyl diphosphate + di-trans,octa-cis-undecaprenyl diphosphate + H(+)</text>
        <dbReference type="Rhea" id="RHEA:23708"/>
        <dbReference type="Rhea" id="RHEA-COMP:9602"/>
        <dbReference type="Rhea" id="RHEA-COMP:9603"/>
        <dbReference type="ChEBI" id="CHEBI:15378"/>
        <dbReference type="ChEBI" id="CHEBI:58405"/>
        <dbReference type="ChEBI" id="CHEBI:60033"/>
        <dbReference type="ChEBI" id="CHEBI:78435"/>
        <dbReference type="EC" id="2.4.99.28"/>
    </reaction>
</comment>
<evidence type="ECO:0000256" key="9">
    <source>
        <dbReference type="ARBA" id="ARBA00023136"/>
    </source>
</evidence>
<evidence type="ECO:0000313" key="12">
    <source>
        <dbReference type="EMBL" id="AOV16406.1"/>
    </source>
</evidence>
<dbReference type="PANTHER" id="PTHR30474:SF1">
    <property type="entry name" value="PEPTIDOGLYCAN GLYCOSYLTRANSFERASE MRDB"/>
    <property type="match status" value="1"/>
</dbReference>
<comment type="subcellular location">
    <subcellularLocation>
        <location evidence="11">Cell inner membrane</location>
        <topology evidence="11">Multi-pass membrane protein</topology>
    </subcellularLocation>
    <subcellularLocation>
        <location evidence="1">Membrane</location>
        <topology evidence="1">Multi-pass membrane protein</topology>
    </subcellularLocation>
</comment>
<dbReference type="EMBL" id="CP017448">
    <property type="protein sequence ID" value="AOV16406.1"/>
    <property type="molecule type" value="Genomic_DNA"/>
</dbReference>
<gene>
    <name evidence="11" type="primary">mrdB</name>
    <name evidence="11" type="synonym">rodA</name>
    <name evidence="12" type="ORF">BJI67_04375</name>
</gene>
<dbReference type="Proteomes" id="UP000095342">
    <property type="component" value="Chromosome"/>
</dbReference>
<comment type="pathway">
    <text evidence="11">Cell wall biogenesis; peptidoglycan biosynthesis.</text>
</comment>
<keyword evidence="4 11" id="KW-0808">Transferase</keyword>
<dbReference type="UniPathway" id="UPA00219"/>
<protein>
    <recommendedName>
        <fullName evidence="11">Peptidoglycan glycosyltransferase MrdB</fullName>
        <shortName evidence="11">PGT</shortName>
        <ecNumber evidence="11">2.4.99.28</ecNumber>
    </recommendedName>
    <alternativeName>
        <fullName evidence="11">Cell elongation protein RodA</fullName>
    </alternativeName>
    <alternativeName>
        <fullName evidence="11">Cell wall polymerase</fullName>
    </alternativeName>
    <alternativeName>
        <fullName evidence="11">Peptidoglycan polymerase</fullName>
        <shortName evidence="11">PG polymerase</shortName>
    </alternativeName>
</protein>
<dbReference type="InterPro" id="IPR018365">
    <property type="entry name" value="Cell_cycle_FtsW-rel_CS"/>
</dbReference>
<keyword evidence="10 11" id="KW-0961">Cell wall biogenesis/degradation</keyword>
<evidence type="ECO:0000256" key="2">
    <source>
        <dbReference type="ARBA" id="ARBA00022475"/>
    </source>
</evidence>
<dbReference type="InterPro" id="IPR001182">
    <property type="entry name" value="FtsW/RodA"/>
</dbReference>
<dbReference type="KEGG" id="aaeo:BJI67_04375"/>
<feature type="transmembrane region" description="Helical" evidence="11">
    <location>
        <begin position="165"/>
        <end position="182"/>
    </location>
</feature>
<dbReference type="GO" id="GO:0071555">
    <property type="term" value="P:cell wall organization"/>
    <property type="evidence" value="ECO:0007669"/>
    <property type="project" value="UniProtKB-KW"/>
</dbReference>
<keyword evidence="13" id="KW-1185">Reference proteome</keyword>
<feature type="transmembrane region" description="Helical" evidence="11">
    <location>
        <begin position="77"/>
        <end position="96"/>
    </location>
</feature>
<comment type="function">
    <text evidence="11">Peptidoglycan polymerase that is essential for cell wall elongation.</text>
</comment>
<evidence type="ECO:0000256" key="10">
    <source>
        <dbReference type="ARBA" id="ARBA00023316"/>
    </source>
</evidence>
<dbReference type="Pfam" id="PF01098">
    <property type="entry name" value="FTSW_RODA_SPOVE"/>
    <property type="match status" value="1"/>
</dbReference>
<evidence type="ECO:0000256" key="3">
    <source>
        <dbReference type="ARBA" id="ARBA00022676"/>
    </source>
</evidence>
<dbReference type="PANTHER" id="PTHR30474">
    <property type="entry name" value="CELL CYCLE PROTEIN"/>
    <property type="match status" value="1"/>
</dbReference>
<reference evidence="12 13" key="1">
    <citation type="submission" date="2016-09" db="EMBL/GenBank/DDBJ databases">
        <title>Acidihalobacter prosperus V6 (DSM14174).</title>
        <authorList>
            <person name="Khaleque H.N."/>
            <person name="Ramsay J.P."/>
            <person name="Murphy R.J.T."/>
            <person name="Kaksonen A.H."/>
            <person name="Boxall N.J."/>
            <person name="Watkin E.L.J."/>
        </authorList>
    </citation>
    <scope>NUCLEOTIDE SEQUENCE [LARGE SCALE GENOMIC DNA]</scope>
    <source>
        <strain evidence="12 13">V6</strain>
    </source>
</reference>
<evidence type="ECO:0000256" key="1">
    <source>
        <dbReference type="ARBA" id="ARBA00004141"/>
    </source>
</evidence>
<dbReference type="AlphaFoldDB" id="A0A1D8K617"/>
<dbReference type="HAMAP" id="MF_02079">
    <property type="entry name" value="PGT_RodA"/>
    <property type="match status" value="1"/>
</dbReference>
<evidence type="ECO:0000313" key="13">
    <source>
        <dbReference type="Proteomes" id="UP000095342"/>
    </source>
</evidence>
<feature type="transmembrane region" description="Helical" evidence="11">
    <location>
        <begin position="340"/>
        <end position="361"/>
    </location>
</feature>
<keyword evidence="2 11" id="KW-1003">Cell membrane</keyword>
<feature type="transmembrane region" description="Helical" evidence="11">
    <location>
        <begin position="226"/>
        <end position="245"/>
    </location>
</feature>
<dbReference type="NCBIfam" id="TIGR02210">
    <property type="entry name" value="rodA_shape"/>
    <property type="match status" value="1"/>
</dbReference>
<evidence type="ECO:0000256" key="5">
    <source>
        <dbReference type="ARBA" id="ARBA00022692"/>
    </source>
</evidence>
<evidence type="ECO:0000256" key="4">
    <source>
        <dbReference type="ARBA" id="ARBA00022679"/>
    </source>
</evidence>
<organism evidence="12 13">
    <name type="scientific">Acidihalobacter aeolianus</name>
    <dbReference type="NCBI Taxonomy" id="2792603"/>
    <lineage>
        <taxon>Bacteria</taxon>
        <taxon>Pseudomonadati</taxon>
        <taxon>Pseudomonadota</taxon>
        <taxon>Gammaproteobacteria</taxon>
        <taxon>Chromatiales</taxon>
        <taxon>Ectothiorhodospiraceae</taxon>
        <taxon>Acidihalobacter</taxon>
    </lineage>
</organism>
<dbReference type="GO" id="GO:0009252">
    <property type="term" value="P:peptidoglycan biosynthetic process"/>
    <property type="evidence" value="ECO:0007669"/>
    <property type="project" value="UniProtKB-UniRule"/>
</dbReference>
<accession>A0A1D8K617</accession>
<keyword evidence="3 11" id="KW-0328">Glycosyltransferase</keyword>
<dbReference type="EC" id="2.4.99.28" evidence="11"/>
<keyword evidence="9 11" id="KW-0472">Membrane</keyword>